<keyword evidence="1" id="KW-0238">DNA-binding</keyword>
<gene>
    <name evidence="4" type="ORF">GS424_004000</name>
</gene>
<dbReference type="PANTHER" id="PTHR46558:SF11">
    <property type="entry name" value="HTH-TYPE TRANSCRIPTIONAL REGULATOR XRE"/>
    <property type="match status" value="1"/>
</dbReference>
<dbReference type="AlphaFoldDB" id="A0A6L7IVK2"/>
<dbReference type="Proteomes" id="UP000478463">
    <property type="component" value="Chromosome"/>
</dbReference>
<keyword evidence="3" id="KW-0812">Transmembrane</keyword>
<reference evidence="4 5" key="1">
    <citation type="submission" date="2020-10" db="EMBL/GenBank/DDBJ databases">
        <title>Eggerthella sp. nov., isolated from human feces.</title>
        <authorList>
            <person name="Yajun G."/>
        </authorList>
    </citation>
    <scope>NUCLEOTIDE SEQUENCE [LARGE SCALE GENOMIC DNA]</scope>
    <source>
        <strain evidence="4 5">HF-1101</strain>
    </source>
</reference>
<dbReference type="SUPFAM" id="SSF47413">
    <property type="entry name" value="lambda repressor-like DNA-binding domains"/>
    <property type="match status" value="1"/>
</dbReference>
<dbReference type="InterPro" id="IPR001387">
    <property type="entry name" value="Cro/C1-type_HTH"/>
</dbReference>
<evidence type="ECO:0000313" key="5">
    <source>
        <dbReference type="Proteomes" id="UP000478463"/>
    </source>
</evidence>
<evidence type="ECO:0000256" key="2">
    <source>
        <dbReference type="SAM" id="MobiDB-lite"/>
    </source>
</evidence>
<dbReference type="GO" id="GO:0003677">
    <property type="term" value="F:DNA binding"/>
    <property type="evidence" value="ECO:0007669"/>
    <property type="project" value="UniProtKB-KW"/>
</dbReference>
<dbReference type="CDD" id="cd00093">
    <property type="entry name" value="HTH_XRE"/>
    <property type="match status" value="1"/>
</dbReference>
<keyword evidence="3" id="KW-0472">Membrane</keyword>
<dbReference type="Gene3D" id="1.10.260.40">
    <property type="entry name" value="lambda repressor-like DNA-binding domains"/>
    <property type="match status" value="1"/>
</dbReference>
<evidence type="ECO:0000313" key="4">
    <source>
        <dbReference type="EMBL" id="QOS69020.1"/>
    </source>
</evidence>
<keyword evidence="3" id="KW-1133">Transmembrane helix</keyword>
<dbReference type="SMART" id="SM00530">
    <property type="entry name" value="HTH_XRE"/>
    <property type="match status" value="1"/>
</dbReference>
<feature type="region of interest" description="Disordered" evidence="2">
    <location>
        <begin position="70"/>
        <end position="101"/>
    </location>
</feature>
<dbReference type="InterPro" id="IPR010982">
    <property type="entry name" value="Lambda_DNA-bd_dom_sf"/>
</dbReference>
<dbReference type="EMBL" id="CP063310">
    <property type="protein sequence ID" value="QOS69020.1"/>
    <property type="molecule type" value="Genomic_DNA"/>
</dbReference>
<protein>
    <submittedName>
        <fullName evidence="4">Helix-turn-helix transcriptional regulator</fullName>
    </submittedName>
</protein>
<proteinExistence type="predicted"/>
<evidence type="ECO:0000256" key="3">
    <source>
        <dbReference type="SAM" id="Phobius"/>
    </source>
</evidence>
<sequence length="464" mass="49802">MNLDIVERLAQMRRRRGLSQGELARALGLSRQAVSKWERGESSPDTENLVALADFYGVSLDELVRPGCSAEAKPAADREPTLVEPGQPDDSASADPLAPRSPRRWTRRAAIGLGVAAAFAAGAFLGSGAVPYPGGQLDLKSGIKRLLGYPEIRGRDFNTVGFRNVVLEWPAGTVEFVPTSSFFPLTVEESVLAGEGMRASYKIEDGTLHLWDGDARGWDDPSAGRDLTIWLPMDDAKDERGYDTGGWSFDTLTLNTSTATFKVSRLAGRRLEVVLRNGVLDDREDPPEESAPAGHGLDVEELDLAVDEGTAHVRAGSRSFKLALDGGNVFATLTDGALREGEGFRAEATVKRGALAICQPNAAEGCMAHVSLAAPSVVDPDADSARFESSLALERERDSAAQAYRWAGDLGVQTDASPLVRTQDEIVYDVALESGTFGLYASPAWDADADEPNRDLASVIAERR</sequence>
<dbReference type="PANTHER" id="PTHR46558">
    <property type="entry name" value="TRACRIPTIONAL REGULATORY PROTEIN-RELATED-RELATED"/>
    <property type="match status" value="1"/>
</dbReference>
<feature type="transmembrane region" description="Helical" evidence="3">
    <location>
        <begin position="109"/>
        <end position="130"/>
    </location>
</feature>
<dbReference type="RefSeq" id="WP_160943398.1">
    <property type="nucleotide sequence ID" value="NZ_CP063310.1"/>
</dbReference>
<name>A0A6L7IVK2_9ACTN</name>
<accession>A0A6L7IVK2</accession>
<dbReference type="KEGG" id="egd:GS424_004000"/>
<evidence type="ECO:0000256" key="1">
    <source>
        <dbReference type="ARBA" id="ARBA00023125"/>
    </source>
</evidence>
<organism evidence="4 5">
    <name type="scientific">Eggerthella guodeyinii</name>
    <dbReference type="NCBI Taxonomy" id="2690837"/>
    <lineage>
        <taxon>Bacteria</taxon>
        <taxon>Bacillati</taxon>
        <taxon>Actinomycetota</taxon>
        <taxon>Coriobacteriia</taxon>
        <taxon>Eggerthellales</taxon>
        <taxon>Eggerthellaceae</taxon>
        <taxon>Eggerthella</taxon>
    </lineage>
</organism>
<dbReference type="PROSITE" id="PS50943">
    <property type="entry name" value="HTH_CROC1"/>
    <property type="match status" value="1"/>
</dbReference>
<dbReference type="Pfam" id="PF01381">
    <property type="entry name" value="HTH_3"/>
    <property type="match status" value="1"/>
</dbReference>